<comment type="caution">
    <text evidence="4">The sequence shown here is derived from an EMBL/GenBank/DDBJ whole genome shotgun (WGS) entry which is preliminary data.</text>
</comment>
<gene>
    <name evidence="4" type="primary">xcpT_9</name>
    <name evidence="4" type="ORF">Enr8_28620</name>
</gene>
<accession>A0A5C5V5L9</accession>
<dbReference type="InterPro" id="IPR011453">
    <property type="entry name" value="DUF1559"/>
</dbReference>
<feature type="region of interest" description="Disordered" evidence="1">
    <location>
        <begin position="148"/>
        <end position="171"/>
    </location>
</feature>
<dbReference type="NCBIfam" id="TIGR02532">
    <property type="entry name" value="IV_pilin_GFxxxE"/>
    <property type="match status" value="1"/>
</dbReference>
<dbReference type="EMBL" id="SJPF01000003">
    <property type="protein sequence ID" value="TWT33042.1"/>
    <property type="molecule type" value="Genomic_DNA"/>
</dbReference>
<keyword evidence="2" id="KW-0472">Membrane</keyword>
<dbReference type="OrthoDB" id="289947at2"/>
<keyword evidence="2" id="KW-1133">Transmembrane helix</keyword>
<protein>
    <submittedName>
        <fullName evidence="4">Type II secretion system protein G</fullName>
    </submittedName>
</protein>
<dbReference type="Pfam" id="PF07596">
    <property type="entry name" value="SBP_bac_10"/>
    <property type="match status" value="1"/>
</dbReference>
<keyword evidence="2" id="KW-0812">Transmembrane</keyword>
<dbReference type="InterPro" id="IPR012902">
    <property type="entry name" value="N_methyl_site"/>
</dbReference>
<feature type="transmembrane region" description="Helical" evidence="2">
    <location>
        <begin position="12"/>
        <end position="34"/>
    </location>
</feature>
<reference evidence="4 5" key="1">
    <citation type="submission" date="2019-02" db="EMBL/GenBank/DDBJ databases">
        <title>Deep-cultivation of Planctomycetes and their phenomic and genomic characterization uncovers novel biology.</title>
        <authorList>
            <person name="Wiegand S."/>
            <person name="Jogler M."/>
            <person name="Boedeker C."/>
            <person name="Pinto D."/>
            <person name="Vollmers J."/>
            <person name="Rivas-Marin E."/>
            <person name="Kohn T."/>
            <person name="Peeters S.H."/>
            <person name="Heuer A."/>
            <person name="Rast P."/>
            <person name="Oberbeckmann S."/>
            <person name="Bunk B."/>
            <person name="Jeske O."/>
            <person name="Meyerdierks A."/>
            <person name="Storesund J.E."/>
            <person name="Kallscheuer N."/>
            <person name="Luecker S."/>
            <person name="Lage O.M."/>
            <person name="Pohl T."/>
            <person name="Merkel B.J."/>
            <person name="Hornburger P."/>
            <person name="Mueller R.-W."/>
            <person name="Bruemmer F."/>
            <person name="Labrenz M."/>
            <person name="Spormann A.M."/>
            <person name="Op Den Camp H."/>
            <person name="Overmann J."/>
            <person name="Amann R."/>
            <person name="Jetten M.S.M."/>
            <person name="Mascher T."/>
            <person name="Medema M.H."/>
            <person name="Devos D.P."/>
            <person name="Kaster A.-K."/>
            <person name="Ovreas L."/>
            <person name="Rohde M."/>
            <person name="Galperin M.Y."/>
            <person name="Jogler C."/>
        </authorList>
    </citation>
    <scope>NUCLEOTIDE SEQUENCE [LARGE SCALE GENOMIC DNA]</scope>
    <source>
        <strain evidence="4 5">Enr8</strain>
    </source>
</reference>
<dbReference type="PANTHER" id="PTHR30093">
    <property type="entry name" value="GENERAL SECRETION PATHWAY PROTEIN G"/>
    <property type="match status" value="1"/>
</dbReference>
<evidence type="ECO:0000256" key="1">
    <source>
        <dbReference type="SAM" id="MobiDB-lite"/>
    </source>
</evidence>
<dbReference type="Proteomes" id="UP000318878">
    <property type="component" value="Unassembled WGS sequence"/>
</dbReference>
<name>A0A5C5V5L9_9BACT</name>
<dbReference type="SUPFAM" id="SSF54523">
    <property type="entry name" value="Pili subunits"/>
    <property type="match status" value="1"/>
</dbReference>
<sequence length="171" mass="18926">MSIFRSRRPGFTLVELLVVIAIIGVLIALLLPAVQQAREAARRMHCSNNLKQIALAMHVYNDVHNTFPIGTCQHNSGGIVNSRGFMGWAIAILPYVEQQNLYDLYDHSVDSLSSRNQAVRETSLAAYNCPSDTVRVTAKETLPPRYNTQTEREFTVAAGGSDQADFSLDSK</sequence>
<dbReference type="AlphaFoldDB" id="A0A5C5V5L9"/>
<dbReference type="InterPro" id="IPR045584">
    <property type="entry name" value="Pilin-like"/>
</dbReference>
<feature type="domain" description="DUF1559" evidence="3">
    <location>
        <begin position="35"/>
        <end position="152"/>
    </location>
</feature>
<dbReference type="Pfam" id="PF07963">
    <property type="entry name" value="N_methyl"/>
    <property type="match status" value="1"/>
</dbReference>
<evidence type="ECO:0000259" key="3">
    <source>
        <dbReference type="Pfam" id="PF07596"/>
    </source>
</evidence>
<evidence type="ECO:0000313" key="4">
    <source>
        <dbReference type="EMBL" id="TWT33042.1"/>
    </source>
</evidence>
<dbReference type="PANTHER" id="PTHR30093:SF2">
    <property type="entry name" value="TYPE II SECRETION SYSTEM PROTEIN H"/>
    <property type="match status" value="1"/>
</dbReference>
<proteinExistence type="predicted"/>
<evidence type="ECO:0000313" key="5">
    <source>
        <dbReference type="Proteomes" id="UP000318878"/>
    </source>
</evidence>
<organism evidence="4 5">
    <name type="scientific">Blastopirellula retiformator</name>
    <dbReference type="NCBI Taxonomy" id="2527970"/>
    <lineage>
        <taxon>Bacteria</taxon>
        <taxon>Pseudomonadati</taxon>
        <taxon>Planctomycetota</taxon>
        <taxon>Planctomycetia</taxon>
        <taxon>Pirellulales</taxon>
        <taxon>Pirellulaceae</taxon>
        <taxon>Blastopirellula</taxon>
    </lineage>
</organism>
<dbReference type="Gene3D" id="3.30.700.10">
    <property type="entry name" value="Glycoprotein, Type 4 Pilin"/>
    <property type="match status" value="1"/>
</dbReference>
<evidence type="ECO:0000256" key="2">
    <source>
        <dbReference type="SAM" id="Phobius"/>
    </source>
</evidence>
<keyword evidence="5" id="KW-1185">Reference proteome</keyword>